<sequence>MFIRYQAGVPNHRAIFPAVVGLAGVLALEGKLSDAKWATWRSGNDWFNAAYPDPAASNPDVYNSQVNPSAATWFKDTATHLLERVEPHLKFLERHGLEVVRLASDDPGRIIYEDTGQIVVVPHEYIN</sequence>
<protein>
    <submittedName>
        <fullName evidence="1">Uncharacterized protein</fullName>
    </submittedName>
</protein>
<reference evidence="1 2" key="1">
    <citation type="journal article" date="2017" name="Elife">
        <title>Extensive horizontal gene transfer in cheese-associated bacteria.</title>
        <authorList>
            <person name="Bonham K.S."/>
            <person name="Wolfe B.E."/>
            <person name="Dutton R.J."/>
        </authorList>
    </citation>
    <scope>NUCLEOTIDE SEQUENCE [LARGE SCALE GENOMIC DNA]</scope>
    <source>
        <strain evidence="1 2">JB182</strain>
    </source>
</reference>
<dbReference type="Proteomes" id="UP000235739">
    <property type="component" value="Unassembled WGS sequence"/>
</dbReference>
<evidence type="ECO:0000313" key="1">
    <source>
        <dbReference type="EMBL" id="PMQ21936.1"/>
    </source>
</evidence>
<proteinExistence type="predicted"/>
<comment type="caution">
    <text evidence="1">The sequence shown here is derived from an EMBL/GenBank/DDBJ whole genome shotgun (WGS) entry which is preliminary data.</text>
</comment>
<evidence type="ECO:0000313" key="2">
    <source>
        <dbReference type="Proteomes" id="UP000235739"/>
    </source>
</evidence>
<dbReference type="EMBL" id="PNQX01000001">
    <property type="protein sequence ID" value="PMQ21936.1"/>
    <property type="molecule type" value="Genomic_DNA"/>
</dbReference>
<accession>A0A2N7S733</accession>
<dbReference type="RefSeq" id="WP_102598345.1">
    <property type="nucleotide sequence ID" value="NZ_JBQDJG010000032.1"/>
</dbReference>
<organism evidence="1 2">
    <name type="scientific">Glutamicibacter arilaitensis</name>
    <dbReference type="NCBI Taxonomy" id="256701"/>
    <lineage>
        <taxon>Bacteria</taxon>
        <taxon>Bacillati</taxon>
        <taxon>Actinomycetota</taxon>
        <taxon>Actinomycetes</taxon>
        <taxon>Micrococcales</taxon>
        <taxon>Micrococcaceae</taxon>
        <taxon>Glutamicibacter</taxon>
    </lineage>
</organism>
<name>A0A2N7S733_9MICC</name>
<gene>
    <name evidence="1" type="ORF">CIK84_10625</name>
</gene>
<dbReference type="AlphaFoldDB" id="A0A2N7S733"/>